<comment type="subcellular location">
    <subcellularLocation>
        <location evidence="1">Membrane</location>
        <topology evidence="1">Single-pass type I membrane protein</topology>
    </subcellularLocation>
</comment>
<dbReference type="GO" id="GO:0009653">
    <property type="term" value="P:anatomical structure morphogenesis"/>
    <property type="evidence" value="ECO:0007669"/>
    <property type="project" value="UniProtKB-ARBA"/>
</dbReference>
<dbReference type="FunFam" id="3.80.10.10:FF:000400">
    <property type="entry name" value="Nuclear pore complex protein NUP107"/>
    <property type="match status" value="2"/>
</dbReference>
<dbReference type="PROSITE" id="PS00109">
    <property type="entry name" value="PROTEIN_KINASE_TYR"/>
    <property type="match status" value="2"/>
</dbReference>
<dbReference type="GO" id="GO:0016020">
    <property type="term" value="C:membrane"/>
    <property type="evidence" value="ECO:0007669"/>
    <property type="project" value="UniProtKB-SubCell"/>
</dbReference>
<evidence type="ECO:0000256" key="14">
    <source>
        <dbReference type="ARBA" id="ARBA00023136"/>
    </source>
</evidence>
<dbReference type="SMART" id="SM00369">
    <property type="entry name" value="LRR_TYP"/>
    <property type="match status" value="22"/>
</dbReference>
<evidence type="ECO:0000256" key="4">
    <source>
        <dbReference type="ARBA" id="ARBA00022553"/>
    </source>
</evidence>
<accession>A0A3S3RA42</accession>
<dbReference type="Pfam" id="PF13855">
    <property type="entry name" value="LRR_8"/>
    <property type="match status" value="5"/>
</dbReference>
<dbReference type="EMBL" id="QPKB01000014">
    <property type="protein sequence ID" value="RWR97661.1"/>
    <property type="molecule type" value="Genomic_DNA"/>
</dbReference>
<dbReference type="InterPro" id="IPR011009">
    <property type="entry name" value="Kinase-like_dom_sf"/>
</dbReference>
<dbReference type="InterPro" id="IPR055414">
    <property type="entry name" value="LRR_R13L4/SHOC2-like"/>
</dbReference>
<dbReference type="SUPFAM" id="SSF52047">
    <property type="entry name" value="RNI-like"/>
    <property type="match status" value="2"/>
</dbReference>
<dbReference type="FunFam" id="1.10.510.10:FF:000445">
    <property type="entry name" value="MDIS1-interacting receptor like kinase 2"/>
    <property type="match status" value="2"/>
</dbReference>
<feature type="chain" id="PRO_5018776225" description="non-specific serine/threonine protein kinase" evidence="21">
    <location>
        <begin position="29"/>
        <end position="2141"/>
    </location>
</feature>
<dbReference type="OrthoDB" id="676979at2759"/>
<gene>
    <name evidence="23" type="ORF">CKAN_02710800</name>
</gene>
<dbReference type="Gene3D" id="3.30.200.20">
    <property type="entry name" value="Phosphorylase Kinase, domain 1"/>
    <property type="match status" value="2"/>
</dbReference>
<dbReference type="InterPro" id="IPR001611">
    <property type="entry name" value="Leu-rich_rpt"/>
</dbReference>
<keyword evidence="7 20" id="KW-0812">Transmembrane</keyword>
<dbReference type="PANTHER" id="PTHR48005">
    <property type="entry name" value="LEUCINE RICH REPEAT KINASE 2"/>
    <property type="match status" value="1"/>
</dbReference>
<evidence type="ECO:0000256" key="12">
    <source>
        <dbReference type="ARBA" id="ARBA00022840"/>
    </source>
</evidence>
<dbReference type="PROSITE" id="PS50011">
    <property type="entry name" value="PROTEIN_KINASE_DOM"/>
    <property type="match status" value="2"/>
</dbReference>
<evidence type="ECO:0000256" key="9">
    <source>
        <dbReference type="ARBA" id="ARBA00022737"/>
    </source>
</evidence>
<evidence type="ECO:0000256" key="15">
    <source>
        <dbReference type="ARBA" id="ARBA00023170"/>
    </source>
</evidence>
<dbReference type="Gene3D" id="1.10.510.10">
    <property type="entry name" value="Transferase(Phosphotransferase) domain 1"/>
    <property type="match status" value="2"/>
</dbReference>
<keyword evidence="12 19" id="KW-0067">ATP-binding</keyword>
<dbReference type="EC" id="2.7.11.1" evidence="2"/>
<keyword evidence="5" id="KW-0433">Leucine-rich repeat</keyword>
<dbReference type="InterPro" id="IPR013210">
    <property type="entry name" value="LRR_N_plant-typ"/>
</dbReference>
<name>A0A3S3RA42_9MAGN</name>
<sequence>MATVKSFSLLLSLLVLILFDSLPGEGNAAAATSNIQEAEALLKWKSSLHGNEAIRSWSLIPTIIDSPCNWTRITCNGRGKVTEIKLSNCSLQGNLDQFSFSSLSNLAHLDLSGNALQGNIPNQIGDASQLFFLDLSLNQLSGVLPLSIANLTHLTHLRLHSNQLDGKIPPEIDLLTNLTLLHLYNNQISGSIPQEIGKLKRLKDLQAQYNHLSGPIPTSLGNLTELTGLDLKQNQIFGSIPNSLGNLTKLVRLELRFNEISGTVPLELGNLKNIEFLSLASNNLTGPIPPSFGNLSNLAFLYLTQNQFFGTLPQEITNLTRLQKLHVGDNNLSGHLPQVCLHGSLVRLHLYNNHFTGPIPTSLRSCATLQRVQLENNQLTGNISDFFQVFPDLSYIDVSRNKFYGQLSIKWGDYPNLTLFKVAANNISGMIPPEIGKLAKLHELDLSSNHLLGEIPKELGSLTSLNELILKGNQLTGLIPQEVGKLSSLETLDLSNNNLSGFIPEKLGDCSNLKDLNLSKNYLNGSIPIQIANLASLKKKLDLSHNMLTGHIPPDLAKLTMLENLNLSHNLLSGRIPASLQEMSSLFSVDLSYNDLEGPLPTSKAFQEAPLEAFIENKDLCGGIKGLPRCNSSFINQVDEKKGNKIMITIVLPLAGAVCLLFFTLGIYFMCNWRMRKIKKMVLDRNNRDLFSIWNYDGKIVYEDIIKATEDFSDKQCIGEGGCGRVYKADLPTGQVVAVKKLHSPENGEMMDQSSFINEIQALTEIRHRNIIKLYGFCSHYRCSYLIYEYKEKGSLAICLSNEEEAVNLNWMKRMKVIRGVAHALSYMHHDCNPPIVHRDLSSSNILLDMEFEASISDFGTARLLKPGSSNCSVLVGTCGYVAPELAYTMRVTEKCDVYSFGVVSLEVIMGVHPGELISSLLLSGAGETLLKDVLDQRLPQPDVHEMKEVVLTMVVAFSCLSVDPQCRPTMDHVSQELVMTQTQLQHHPANMATEKSFSLLLSLLVMIMFSLSGKCNAEAAPSKTQEAEALLKWKGSLHQNQALQSWSLSAVNGSPCNWTGITCNGRGKVTTINLSNCSLQGKLDEFSFSSLSNLVHLDLSRNALHGNIPIQIGAAFRLVFLDLSINQLSGVLPLSLANLTHIFVLNISDNVLTGEISPGPFTNWTRLTHLRLHNNQLNGKVPSEIDLLTNLNVFHLYNNQINGSIPPSMGNLSMLAHLGLNDNEISGHIPHQLGNMTRLNFLDLSNNIMTGFIPSTFGRLTNLSVLHLQRNKLSGPIPGEIGDLKSMYQLDLSNNMFTGSIPPSLGNATNLVLLYLYRNQISGSIPQEIGNLKRLAVVQSKNILARKLDKARSESTFLENLTELNDLKLFKNQFFGSIPKFLGNLTKLTTLILDQNHLSGSIPEELGNLKNLKLLSMASNILTGPIPPSFGHLKDLTFLALTQNQFFGPLPQEITNLTSLQELNLGYNDLSGHLPEVCLHGSLVVFQVYDNNFAGPIPTSLRNCGTLERVRLDKNQLTGNISEAFGVHPNLSYIDLSFNKLYGELSPNWGDCQNLTVFKIAENNITGMIPSEIGKLSQLHLLDLSSNNLFGAIPKDLGSLSSLNELILNGNQLTGFIPHEVGKLSNLDVLDLSNNKLSGLIPEQLGDCSNLQVLNLSKNSLNGSIPFQIGDLADLKIALDLSHNMLTGEIPPYLSMLRMLESLNLSHNMLSGLIPTSLEGMSSLVSVDLSYNDLEGPLPTSKGFEEAPLEAFIENKGLCGGVKGLPHCNSSLINEVEGKRGNKFVITIILPLVGAISLISVSLCIFFICHSRTTKTKKVVLEMNNRDLFSIWNYDGKIVYEDIIQATEGFNDKNCIGEGGYGRVYKADLPTGQVVAVKKLHSLEDGEVVDQRSFRSEIQALTEIRHRNIVKLYGFCSHCRCSYLIYEYKEKGSLAICLSNEEEAVNLDWRKRMMVIRGVAHALSYMHHDCNPPIVHRDLSSNNILLDMEFEASVSDFGTARLLKPDSSNWSMLAGTYGYVAPELAYTMRVTEKCDVYSFGVVSLEVIMGMHPGELISSLLTYVGEEIPLKDVFDQRLPQPNDQEMKEMVLTMVLALACLSADPQCRPTMHHVSKQLSANKPLFLEQLHTITLQQLMDIKL</sequence>
<feature type="domain" description="Protein kinase" evidence="22">
    <location>
        <begin position="712"/>
        <end position="991"/>
    </location>
</feature>
<dbReference type="FunFam" id="3.80.10.10:FF:000095">
    <property type="entry name" value="LRR receptor-like serine/threonine-protein kinase GSO1"/>
    <property type="match status" value="1"/>
</dbReference>
<dbReference type="Pfam" id="PF23598">
    <property type="entry name" value="LRR_14"/>
    <property type="match status" value="2"/>
</dbReference>
<feature type="domain" description="Protein kinase" evidence="22">
    <location>
        <begin position="1851"/>
        <end position="2124"/>
    </location>
</feature>
<dbReference type="PROSITE" id="PS00107">
    <property type="entry name" value="PROTEIN_KINASE_ATP"/>
    <property type="match status" value="1"/>
</dbReference>
<evidence type="ECO:0000256" key="17">
    <source>
        <dbReference type="ARBA" id="ARBA00047899"/>
    </source>
</evidence>
<feature type="binding site" evidence="19">
    <location>
        <position position="1880"/>
    </location>
    <ligand>
        <name>ATP</name>
        <dbReference type="ChEBI" id="CHEBI:30616"/>
    </ligand>
</feature>
<evidence type="ECO:0000256" key="3">
    <source>
        <dbReference type="ARBA" id="ARBA00022527"/>
    </source>
</evidence>
<evidence type="ECO:0000256" key="13">
    <source>
        <dbReference type="ARBA" id="ARBA00022989"/>
    </source>
</evidence>
<dbReference type="GO" id="GO:0005524">
    <property type="term" value="F:ATP binding"/>
    <property type="evidence" value="ECO:0007669"/>
    <property type="project" value="UniProtKB-UniRule"/>
</dbReference>
<dbReference type="FunFam" id="3.30.200.20:FF:000309">
    <property type="entry name" value="Leucine-rich repeat receptor protein kinase MSP1"/>
    <property type="match status" value="2"/>
</dbReference>
<evidence type="ECO:0000256" key="19">
    <source>
        <dbReference type="PROSITE-ProRule" id="PRU10141"/>
    </source>
</evidence>
<reference evidence="23 24" key="1">
    <citation type="journal article" date="2019" name="Nat. Plants">
        <title>Stout camphor tree genome fills gaps in understanding of flowering plant genome evolution.</title>
        <authorList>
            <person name="Chaw S.M."/>
            <person name="Liu Y.C."/>
            <person name="Wu Y.W."/>
            <person name="Wang H.Y."/>
            <person name="Lin C.I."/>
            <person name="Wu C.S."/>
            <person name="Ke H.M."/>
            <person name="Chang L.Y."/>
            <person name="Hsu C.Y."/>
            <person name="Yang H.T."/>
            <person name="Sudianto E."/>
            <person name="Hsu M.H."/>
            <person name="Wu K.P."/>
            <person name="Wang L.N."/>
            <person name="Leebens-Mack J.H."/>
            <person name="Tsai I.J."/>
        </authorList>
    </citation>
    <scope>NUCLEOTIDE SEQUENCE [LARGE SCALE GENOMIC DNA]</scope>
    <source>
        <strain evidence="24">cv. Chaw 1501</strain>
        <tissue evidence="23">Young leaves</tissue>
    </source>
</reference>
<dbReference type="Pfam" id="PF00560">
    <property type="entry name" value="LRR_1"/>
    <property type="match status" value="8"/>
</dbReference>
<evidence type="ECO:0000256" key="11">
    <source>
        <dbReference type="ARBA" id="ARBA00022777"/>
    </source>
</evidence>
<dbReference type="Gene3D" id="3.80.10.10">
    <property type="entry name" value="Ribonuclease Inhibitor"/>
    <property type="match status" value="7"/>
</dbReference>
<dbReference type="FunFam" id="3.80.10.10:FF:000177">
    <property type="entry name" value="Leucine-rich repeat receptor-like serine/threonine-protein kinase At1g17230"/>
    <property type="match status" value="2"/>
</dbReference>
<evidence type="ECO:0000256" key="18">
    <source>
        <dbReference type="ARBA" id="ARBA00048679"/>
    </source>
</evidence>
<comment type="caution">
    <text evidence="23">The sequence shown here is derived from an EMBL/GenBank/DDBJ whole genome shotgun (WGS) entry which is preliminary data.</text>
</comment>
<dbReference type="PANTHER" id="PTHR48005:SF70">
    <property type="entry name" value="MDIS1-INTERACTING RECEPTOR LIKE KINASE 2-LIKE"/>
    <property type="match status" value="1"/>
</dbReference>
<evidence type="ECO:0000256" key="1">
    <source>
        <dbReference type="ARBA" id="ARBA00004479"/>
    </source>
</evidence>
<keyword evidence="8 21" id="KW-0732">Signal</keyword>
<evidence type="ECO:0000256" key="10">
    <source>
        <dbReference type="ARBA" id="ARBA00022741"/>
    </source>
</evidence>
<proteinExistence type="predicted"/>
<evidence type="ECO:0000313" key="24">
    <source>
        <dbReference type="Proteomes" id="UP000283530"/>
    </source>
</evidence>
<evidence type="ECO:0000256" key="5">
    <source>
        <dbReference type="ARBA" id="ARBA00022614"/>
    </source>
</evidence>
<protein>
    <recommendedName>
        <fullName evidence="2">non-specific serine/threonine protein kinase</fullName>
        <ecNumber evidence="2">2.7.11.1</ecNumber>
    </recommendedName>
</protein>
<evidence type="ECO:0000256" key="8">
    <source>
        <dbReference type="ARBA" id="ARBA00022729"/>
    </source>
</evidence>
<dbReference type="Proteomes" id="UP000283530">
    <property type="component" value="Unassembled WGS sequence"/>
</dbReference>
<keyword evidence="24" id="KW-1185">Reference proteome</keyword>
<feature type="transmembrane region" description="Helical" evidence="20">
    <location>
        <begin position="997"/>
        <end position="1014"/>
    </location>
</feature>
<keyword evidence="14 20" id="KW-0472">Membrane</keyword>
<dbReference type="InterPro" id="IPR003591">
    <property type="entry name" value="Leu-rich_rpt_typical-subtyp"/>
</dbReference>
<dbReference type="FunFam" id="3.80.10.10:FF:000719">
    <property type="entry name" value="MDIS1-interacting receptor like kinase 2 isoform A"/>
    <property type="match status" value="1"/>
</dbReference>
<dbReference type="SUPFAM" id="SSF52058">
    <property type="entry name" value="L domain-like"/>
    <property type="match status" value="3"/>
</dbReference>
<dbReference type="InterPro" id="IPR000719">
    <property type="entry name" value="Prot_kinase_dom"/>
</dbReference>
<evidence type="ECO:0000256" key="21">
    <source>
        <dbReference type="SAM" id="SignalP"/>
    </source>
</evidence>
<keyword evidence="13 20" id="KW-1133">Transmembrane helix</keyword>
<dbReference type="Pfam" id="PF08263">
    <property type="entry name" value="LRRNT_2"/>
    <property type="match status" value="2"/>
</dbReference>
<feature type="signal peptide" evidence="21">
    <location>
        <begin position="1"/>
        <end position="28"/>
    </location>
</feature>
<evidence type="ECO:0000313" key="23">
    <source>
        <dbReference type="EMBL" id="RWR97661.1"/>
    </source>
</evidence>
<dbReference type="InterPro" id="IPR051420">
    <property type="entry name" value="Ser_Thr_Kinases_DiverseReg"/>
</dbReference>
<keyword evidence="3" id="KW-0723">Serine/threonine-protein kinase</keyword>
<dbReference type="FunFam" id="3.80.10.10:FF:000383">
    <property type="entry name" value="Leucine-rich repeat receptor protein kinase EMS1"/>
    <property type="match status" value="1"/>
</dbReference>
<dbReference type="SUPFAM" id="SSF56112">
    <property type="entry name" value="Protein kinase-like (PK-like)"/>
    <property type="match status" value="2"/>
</dbReference>
<keyword evidence="4" id="KW-0597">Phosphoprotein</keyword>
<evidence type="ECO:0000256" key="2">
    <source>
        <dbReference type="ARBA" id="ARBA00012513"/>
    </source>
</evidence>
<dbReference type="GO" id="GO:0004674">
    <property type="term" value="F:protein serine/threonine kinase activity"/>
    <property type="evidence" value="ECO:0007669"/>
    <property type="project" value="UniProtKB-KW"/>
</dbReference>
<keyword evidence="16" id="KW-0325">Glycoprotein</keyword>
<comment type="catalytic activity">
    <reaction evidence="17">
        <text>L-threonyl-[protein] + ATP = O-phospho-L-threonyl-[protein] + ADP + H(+)</text>
        <dbReference type="Rhea" id="RHEA:46608"/>
        <dbReference type="Rhea" id="RHEA-COMP:11060"/>
        <dbReference type="Rhea" id="RHEA-COMP:11605"/>
        <dbReference type="ChEBI" id="CHEBI:15378"/>
        <dbReference type="ChEBI" id="CHEBI:30013"/>
        <dbReference type="ChEBI" id="CHEBI:30616"/>
        <dbReference type="ChEBI" id="CHEBI:61977"/>
        <dbReference type="ChEBI" id="CHEBI:456216"/>
        <dbReference type="EC" id="2.7.11.1"/>
    </reaction>
</comment>
<organism evidence="23 24">
    <name type="scientific">Cinnamomum micranthum f. kanehirae</name>
    <dbReference type="NCBI Taxonomy" id="337451"/>
    <lineage>
        <taxon>Eukaryota</taxon>
        <taxon>Viridiplantae</taxon>
        <taxon>Streptophyta</taxon>
        <taxon>Embryophyta</taxon>
        <taxon>Tracheophyta</taxon>
        <taxon>Spermatophyta</taxon>
        <taxon>Magnoliopsida</taxon>
        <taxon>Magnoliidae</taxon>
        <taxon>Laurales</taxon>
        <taxon>Lauraceae</taxon>
        <taxon>Cinnamomum</taxon>
    </lineage>
</organism>
<evidence type="ECO:0000256" key="6">
    <source>
        <dbReference type="ARBA" id="ARBA00022679"/>
    </source>
</evidence>
<dbReference type="GO" id="GO:0099402">
    <property type="term" value="P:plant organ development"/>
    <property type="evidence" value="ECO:0007669"/>
    <property type="project" value="UniProtKB-ARBA"/>
</dbReference>
<dbReference type="STRING" id="337451.A0A3S3RA42"/>
<evidence type="ECO:0000259" key="22">
    <source>
        <dbReference type="PROSITE" id="PS50011"/>
    </source>
</evidence>
<dbReference type="PRINTS" id="PR00019">
    <property type="entry name" value="LEURICHRPT"/>
</dbReference>
<dbReference type="SMART" id="SM00365">
    <property type="entry name" value="LRR_SD22"/>
    <property type="match status" value="13"/>
</dbReference>
<keyword evidence="11 23" id="KW-0418">Kinase</keyword>
<comment type="catalytic activity">
    <reaction evidence="18">
        <text>L-seryl-[protein] + ATP = O-phospho-L-seryl-[protein] + ADP + H(+)</text>
        <dbReference type="Rhea" id="RHEA:17989"/>
        <dbReference type="Rhea" id="RHEA-COMP:9863"/>
        <dbReference type="Rhea" id="RHEA-COMP:11604"/>
        <dbReference type="ChEBI" id="CHEBI:15378"/>
        <dbReference type="ChEBI" id="CHEBI:29999"/>
        <dbReference type="ChEBI" id="CHEBI:30616"/>
        <dbReference type="ChEBI" id="CHEBI:83421"/>
        <dbReference type="ChEBI" id="CHEBI:456216"/>
        <dbReference type="EC" id="2.7.11.1"/>
    </reaction>
</comment>
<feature type="transmembrane region" description="Helical" evidence="20">
    <location>
        <begin position="1785"/>
        <end position="1809"/>
    </location>
</feature>
<evidence type="ECO:0000256" key="20">
    <source>
        <dbReference type="SAM" id="Phobius"/>
    </source>
</evidence>
<dbReference type="Pfam" id="PF00069">
    <property type="entry name" value="Pkinase"/>
    <property type="match status" value="2"/>
</dbReference>
<keyword evidence="9" id="KW-0677">Repeat</keyword>
<keyword evidence="15 23" id="KW-0675">Receptor</keyword>
<keyword evidence="10 19" id="KW-0547">Nucleotide-binding</keyword>
<dbReference type="InterPro" id="IPR032675">
    <property type="entry name" value="LRR_dom_sf"/>
</dbReference>
<dbReference type="InterPro" id="IPR017441">
    <property type="entry name" value="Protein_kinase_ATP_BS"/>
</dbReference>
<evidence type="ECO:0000256" key="16">
    <source>
        <dbReference type="ARBA" id="ARBA00023180"/>
    </source>
</evidence>
<evidence type="ECO:0000256" key="7">
    <source>
        <dbReference type="ARBA" id="ARBA00022692"/>
    </source>
</evidence>
<dbReference type="InterPro" id="IPR008266">
    <property type="entry name" value="Tyr_kinase_AS"/>
</dbReference>
<keyword evidence="6" id="KW-0808">Transferase</keyword>
<feature type="transmembrane region" description="Helical" evidence="20">
    <location>
        <begin position="646"/>
        <end position="671"/>
    </location>
</feature>